<dbReference type="EMBL" id="BPLQ01009584">
    <property type="protein sequence ID" value="GIY45010.1"/>
    <property type="molecule type" value="Genomic_DNA"/>
</dbReference>
<keyword evidence="2" id="KW-1185">Reference proteome</keyword>
<reference evidence="1 2" key="1">
    <citation type="submission" date="2021-06" db="EMBL/GenBank/DDBJ databases">
        <title>Caerostris darwini draft genome.</title>
        <authorList>
            <person name="Kono N."/>
            <person name="Arakawa K."/>
        </authorList>
    </citation>
    <scope>NUCLEOTIDE SEQUENCE [LARGE SCALE GENOMIC DNA]</scope>
</reference>
<gene>
    <name evidence="1" type="ORF">CDAR_267401</name>
</gene>
<evidence type="ECO:0000313" key="1">
    <source>
        <dbReference type="EMBL" id="GIY45010.1"/>
    </source>
</evidence>
<dbReference type="AlphaFoldDB" id="A0AAV4TFV3"/>
<sequence length="106" mass="12268">MKFVALDYIDTRSDKKKTRKKGDYGTSLLSSVCIMLDLELYSYTVTTSVAVGEQLNAVVFFVSPENVRFQKCHLVSWESDEVDLRSFRQMMLEVWVFAVNSRLRLS</sequence>
<evidence type="ECO:0000313" key="2">
    <source>
        <dbReference type="Proteomes" id="UP001054837"/>
    </source>
</evidence>
<name>A0AAV4TFV3_9ARAC</name>
<comment type="caution">
    <text evidence="1">The sequence shown here is derived from an EMBL/GenBank/DDBJ whole genome shotgun (WGS) entry which is preliminary data.</text>
</comment>
<protein>
    <submittedName>
        <fullName evidence="1">Uncharacterized protein</fullName>
    </submittedName>
</protein>
<accession>A0AAV4TFV3</accession>
<dbReference type="Proteomes" id="UP001054837">
    <property type="component" value="Unassembled WGS sequence"/>
</dbReference>
<proteinExistence type="predicted"/>
<organism evidence="1 2">
    <name type="scientific">Caerostris darwini</name>
    <dbReference type="NCBI Taxonomy" id="1538125"/>
    <lineage>
        <taxon>Eukaryota</taxon>
        <taxon>Metazoa</taxon>
        <taxon>Ecdysozoa</taxon>
        <taxon>Arthropoda</taxon>
        <taxon>Chelicerata</taxon>
        <taxon>Arachnida</taxon>
        <taxon>Araneae</taxon>
        <taxon>Araneomorphae</taxon>
        <taxon>Entelegynae</taxon>
        <taxon>Araneoidea</taxon>
        <taxon>Araneidae</taxon>
        <taxon>Caerostris</taxon>
    </lineage>
</organism>